<dbReference type="EMBL" id="JACVVK020000049">
    <property type="protein sequence ID" value="KAK7498691.1"/>
    <property type="molecule type" value="Genomic_DNA"/>
</dbReference>
<evidence type="ECO:0000313" key="5">
    <source>
        <dbReference type="Proteomes" id="UP001519460"/>
    </source>
</evidence>
<evidence type="ECO:0000259" key="3">
    <source>
        <dbReference type="Pfam" id="PF23069"/>
    </source>
</evidence>
<proteinExistence type="predicted"/>
<feature type="compositionally biased region" description="Polar residues" evidence="1">
    <location>
        <begin position="319"/>
        <end position="328"/>
    </location>
</feature>
<evidence type="ECO:0000313" key="4">
    <source>
        <dbReference type="EMBL" id="KAK7498691.1"/>
    </source>
</evidence>
<keyword evidence="2" id="KW-1133">Transmembrane helix</keyword>
<evidence type="ECO:0000256" key="1">
    <source>
        <dbReference type="SAM" id="MobiDB-lite"/>
    </source>
</evidence>
<accession>A0ABD0LHK4</accession>
<feature type="domain" description="DUF7042" evidence="3">
    <location>
        <begin position="163"/>
        <end position="274"/>
    </location>
</feature>
<comment type="caution">
    <text evidence="4">The sequence shown here is derived from an EMBL/GenBank/DDBJ whole genome shotgun (WGS) entry which is preliminary data.</text>
</comment>
<sequence length="371" mass="39846">FPSGAESQTTYPTPSLLQGSWIRARDSQLVTFTSNEMSGPALPAGSEAITDYSLYQISGNQYLIGLQGPIQGAGDDQMLYFCWELVRITDRTYKLYELTPIASGTTSYSTHRVIIEQSPFYTKTVSDACTLTTSSVAPTVLYKVSSSSATDVSPSTIPDAVQDCPADVFATYEYIKDGTGCASGASELDFCVDRRTAHVDYTKCATPKIMYSSDGLLSCLTSYTLNSNVHILLINHDTTVDDSTAYRFVCMELDTSGGQEQATVYPKECSGSTSHSLALTRTVPIAVGASVGIVAIVAVVVLVVILYKVLKARNQRAITPSKPTQNGNAHRDASPSDEEQPTVPAETETPRTSRLPPLANDATPKSPALRS</sequence>
<keyword evidence="2" id="KW-0812">Transmembrane</keyword>
<keyword evidence="5" id="KW-1185">Reference proteome</keyword>
<feature type="non-terminal residue" evidence="4">
    <location>
        <position position="1"/>
    </location>
</feature>
<dbReference type="AlphaFoldDB" id="A0ABD0LHK4"/>
<protein>
    <recommendedName>
        <fullName evidence="3">DUF7042 domain-containing protein</fullName>
    </recommendedName>
</protein>
<dbReference type="Pfam" id="PF23069">
    <property type="entry name" value="DUF7042"/>
    <property type="match status" value="1"/>
</dbReference>
<organism evidence="4 5">
    <name type="scientific">Batillaria attramentaria</name>
    <dbReference type="NCBI Taxonomy" id="370345"/>
    <lineage>
        <taxon>Eukaryota</taxon>
        <taxon>Metazoa</taxon>
        <taxon>Spiralia</taxon>
        <taxon>Lophotrochozoa</taxon>
        <taxon>Mollusca</taxon>
        <taxon>Gastropoda</taxon>
        <taxon>Caenogastropoda</taxon>
        <taxon>Sorbeoconcha</taxon>
        <taxon>Cerithioidea</taxon>
        <taxon>Batillariidae</taxon>
        <taxon>Batillaria</taxon>
    </lineage>
</organism>
<name>A0ABD0LHK4_9CAEN</name>
<feature type="transmembrane region" description="Helical" evidence="2">
    <location>
        <begin position="285"/>
        <end position="307"/>
    </location>
</feature>
<evidence type="ECO:0000256" key="2">
    <source>
        <dbReference type="SAM" id="Phobius"/>
    </source>
</evidence>
<keyword evidence="2" id="KW-0472">Membrane</keyword>
<reference evidence="4 5" key="1">
    <citation type="journal article" date="2023" name="Sci. Data">
        <title>Genome assembly of the Korean intertidal mud-creeper Batillaria attramentaria.</title>
        <authorList>
            <person name="Patra A.K."/>
            <person name="Ho P.T."/>
            <person name="Jun S."/>
            <person name="Lee S.J."/>
            <person name="Kim Y."/>
            <person name="Won Y.J."/>
        </authorList>
    </citation>
    <scope>NUCLEOTIDE SEQUENCE [LARGE SCALE GENOMIC DNA]</scope>
    <source>
        <strain evidence="4">Wonlab-2016</strain>
    </source>
</reference>
<dbReference type="Proteomes" id="UP001519460">
    <property type="component" value="Unassembled WGS sequence"/>
</dbReference>
<feature type="region of interest" description="Disordered" evidence="1">
    <location>
        <begin position="319"/>
        <end position="371"/>
    </location>
</feature>
<dbReference type="InterPro" id="IPR055470">
    <property type="entry name" value="DUF7042"/>
</dbReference>
<gene>
    <name evidence="4" type="ORF">BaRGS_00010068</name>
</gene>